<dbReference type="EMBL" id="CP001344">
    <property type="protein sequence ID" value="ACL43949.1"/>
    <property type="molecule type" value="Genomic_DNA"/>
</dbReference>
<dbReference type="InterPro" id="IPR001478">
    <property type="entry name" value="PDZ"/>
</dbReference>
<evidence type="ECO:0000259" key="1">
    <source>
        <dbReference type="PROSITE" id="PS50106"/>
    </source>
</evidence>
<dbReference type="OrthoDB" id="9812068at2"/>
<dbReference type="InterPro" id="IPR036034">
    <property type="entry name" value="PDZ_sf"/>
</dbReference>
<dbReference type="SUPFAM" id="SSF50156">
    <property type="entry name" value="PDZ domain-like"/>
    <property type="match status" value="1"/>
</dbReference>
<dbReference type="GO" id="GO:0006508">
    <property type="term" value="P:proteolysis"/>
    <property type="evidence" value="ECO:0007669"/>
    <property type="project" value="InterPro"/>
</dbReference>
<gene>
    <name evidence="2" type="ordered locus">Cyan7425_1579</name>
</gene>
<dbReference type="GO" id="GO:0004175">
    <property type="term" value="F:endopeptidase activity"/>
    <property type="evidence" value="ECO:0007669"/>
    <property type="project" value="TreeGrafter"/>
</dbReference>
<sequence length="427" mass="47643">MFKIPRLAIALSLLAFLTPLLMFNLSISPAASFREVSSFNSSTLFDQVWQTINTQFYDPKFNGVDWQALRQQYQLQVKQTRTREEAATLINTMLAKLQTSHTRLYIPEEPAYYQLLGIFQPRLPELQKQLKPFFPDGKITYRGIGIFTRTLDGVPFVSGVLEGSPAAKAGVRVGDRIVSVAGRPFHPIRSFQNSGDRVEMVIQPTAREDSRQTLTVTPKLFDATTMFLESQLASTEVIQRQNRRIGYMHLWSYASDQYQEQLEDELLYGRLKDVDAFVLDLRGGWGGASPTVLNFFTGRGPSITSIVPRQKVRTITPSHWPKPVVMVVNGESRSAKEILAYAFQQYKIGPVVGAKTPGAVVAGRPFLMPDGSVLYVAVADVLVDQTQRLEGEGVAPDLQVDMNLPYAQGVDPQKERAIEIAGTLIKA</sequence>
<dbReference type="GO" id="GO:0008236">
    <property type="term" value="F:serine-type peptidase activity"/>
    <property type="evidence" value="ECO:0007669"/>
    <property type="project" value="InterPro"/>
</dbReference>
<dbReference type="CDD" id="cd07562">
    <property type="entry name" value="Peptidase_S41_TRI"/>
    <property type="match status" value="1"/>
</dbReference>
<accession>B8HQF9</accession>
<organism evidence="2">
    <name type="scientific">Cyanothece sp. (strain PCC 7425 / ATCC 29141)</name>
    <dbReference type="NCBI Taxonomy" id="395961"/>
    <lineage>
        <taxon>Bacteria</taxon>
        <taxon>Bacillati</taxon>
        <taxon>Cyanobacteriota</taxon>
        <taxon>Cyanophyceae</taxon>
        <taxon>Gomontiellales</taxon>
        <taxon>Cyanothecaceae</taxon>
        <taxon>Cyanothece</taxon>
    </lineage>
</organism>
<dbReference type="Gene3D" id="2.30.42.10">
    <property type="match status" value="1"/>
</dbReference>
<dbReference type="HOGENOM" id="CLU_048401_0_0_3"/>
<dbReference type="Gene3D" id="3.30.750.44">
    <property type="match status" value="1"/>
</dbReference>
<dbReference type="PANTHER" id="PTHR32060:SF30">
    <property type="entry name" value="CARBOXY-TERMINAL PROCESSING PROTEASE CTPA"/>
    <property type="match status" value="1"/>
</dbReference>
<dbReference type="SMART" id="SM00228">
    <property type="entry name" value="PDZ"/>
    <property type="match status" value="1"/>
</dbReference>
<dbReference type="InterPro" id="IPR028204">
    <property type="entry name" value="Tricorn_C1"/>
</dbReference>
<dbReference type="InterPro" id="IPR041489">
    <property type="entry name" value="PDZ_6"/>
</dbReference>
<feature type="domain" description="PDZ" evidence="1">
    <location>
        <begin position="143"/>
        <end position="190"/>
    </location>
</feature>
<dbReference type="PANTHER" id="PTHR32060">
    <property type="entry name" value="TAIL-SPECIFIC PROTEASE"/>
    <property type="match status" value="1"/>
</dbReference>
<dbReference type="PROSITE" id="PS50106">
    <property type="entry name" value="PDZ"/>
    <property type="match status" value="1"/>
</dbReference>
<dbReference type="AlphaFoldDB" id="B8HQF9"/>
<dbReference type="KEGG" id="cyn:Cyan7425_1579"/>
<reference evidence="2" key="1">
    <citation type="submission" date="2009-01" db="EMBL/GenBank/DDBJ databases">
        <title>Complete sequence of chromosome Cyanothece sp. PCC 7425.</title>
        <authorList>
            <consortium name="US DOE Joint Genome Institute"/>
            <person name="Lucas S."/>
            <person name="Copeland A."/>
            <person name="Lapidus A."/>
            <person name="Glavina del Rio T."/>
            <person name="Dalin E."/>
            <person name="Tice H."/>
            <person name="Bruce D."/>
            <person name="Goodwin L."/>
            <person name="Pitluck S."/>
            <person name="Sims D."/>
            <person name="Meineke L."/>
            <person name="Brettin T."/>
            <person name="Detter J.C."/>
            <person name="Han C."/>
            <person name="Larimer F."/>
            <person name="Land M."/>
            <person name="Hauser L."/>
            <person name="Kyrpides N."/>
            <person name="Ovchinnikova G."/>
            <person name="Liberton M."/>
            <person name="Stoeckel J."/>
            <person name="Banerjee A."/>
            <person name="Singh A."/>
            <person name="Page L."/>
            <person name="Sato H."/>
            <person name="Zhao L."/>
            <person name="Sherman L."/>
            <person name="Pakrasi H."/>
            <person name="Richardson P."/>
        </authorList>
    </citation>
    <scope>NUCLEOTIDE SEQUENCE</scope>
    <source>
        <strain evidence="2">PCC 7425</strain>
    </source>
</reference>
<dbReference type="SUPFAM" id="SSF52096">
    <property type="entry name" value="ClpP/crotonase"/>
    <property type="match status" value="1"/>
</dbReference>
<dbReference type="Gene3D" id="3.90.226.10">
    <property type="entry name" value="2-enoyl-CoA Hydratase, Chain A, domain 1"/>
    <property type="match status" value="1"/>
</dbReference>
<dbReference type="eggNOG" id="COG0793">
    <property type="taxonomic scope" value="Bacteria"/>
</dbReference>
<dbReference type="Pfam" id="PF03572">
    <property type="entry name" value="Peptidase_S41"/>
    <property type="match status" value="1"/>
</dbReference>
<dbReference type="GO" id="GO:0007165">
    <property type="term" value="P:signal transduction"/>
    <property type="evidence" value="ECO:0007669"/>
    <property type="project" value="TreeGrafter"/>
</dbReference>
<dbReference type="InterPro" id="IPR029045">
    <property type="entry name" value="ClpP/crotonase-like_dom_sf"/>
</dbReference>
<dbReference type="GO" id="GO:0030288">
    <property type="term" value="C:outer membrane-bounded periplasmic space"/>
    <property type="evidence" value="ECO:0007669"/>
    <property type="project" value="TreeGrafter"/>
</dbReference>
<name>B8HQF9_CYAP4</name>
<dbReference type="InterPro" id="IPR005151">
    <property type="entry name" value="Tail-specific_protease"/>
</dbReference>
<protein>
    <submittedName>
        <fullName evidence="2">Peptidase S41</fullName>
    </submittedName>
</protein>
<evidence type="ECO:0000313" key="2">
    <source>
        <dbReference type="EMBL" id="ACL43949.1"/>
    </source>
</evidence>
<dbReference type="STRING" id="395961.Cyan7425_1579"/>
<dbReference type="SMART" id="SM00245">
    <property type="entry name" value="TSPc"/>
    <property type="match status" value="1"/>
</dbReference>
<dbReference type="Pfam" id="PF14684">
    <property type="entry name" value="Tricorn_C1"/>
    <property type="match status" value="1"/>
</dbReference>
<proteinExistence type="predicted"/>
<dbReference type="Pfam" id="PF17820">
    <property type="entry name" value="PDZ_6"/>
    <property type="match status" value="1"/>
</dbReference>